<dbReference type="Pfam" id="PF24698">
    <property type="entry name" value="DUF7662"/>
    <property type="match status" value="1"/>
</dbReference>
<dbReference type="RefSeq" id="WP_249103793.1">
    <property type="nucleotide sequence ID" value="NZ_JAMAST010000027.1"/>
</dbReference>
<dbReference type="InterPro" id="IPR050639">
    <property type="entry name" value="SSR_resolvase"/>
</dbReference>
<feature type="domain" description="Recombinase" evidence="2">
    <location>
        <begin position="167"/>
        <end position="311"/>
    </location>
</feature>
<dbReference type="SUPFAM" id="SSF53041">
    <property type="entry name" value="Resolvase-like"/>
    <property type="match status" value="1"/>
</dbReference>
<dbReference type="PROSITE" id="PS51736">
    <property type="entry name" value="RECOMBINASES_3"/>
    <property type="match status" value="1"/>
</dbReference>
<dbReference type="PANTHER" id="PTHR30461:SF23">
    <property type="entry name" value="DNA RECOMBINASE-RELATED"/>
    <property type="match status" value="1"/>
</dbReference>
<dbReference type="Pfam" id="PF13408">
    <property type="entry name" value="Zn_ribbon_recom"/>
    <property type="match status" value="1"/>
</dbReference>
<reference evidence="3 4" key="1">
    <citation type="submission" date="2022-05" db="EMBL/GenBank/DDBJ databases">
        <title>Sporolactobacillus sp nov CPB3-1, isolated from tree bark (Mangifera indica L.).</title>
        <authorList>
            <person name="Phuengjayaem S."/>
            <person name="Tanasupawat S."/>
        </authorList>
    </citation>
    <scope>NUCLEOTIDE SEQUENCE [LARGE SCALE GENOMIC DNA]</scope>
    <source>
        <strain evidence="3 4">CPB3-1</strain>
    </source>
</reference>
<dbReference type="PROSITE" id="PS51737">
    <property type="entry name" value="RECOMBINASE_DNA_BIND"/>
    <property type="match status" value="1"/>
</dbReference>
<dbReference type="InterPro" id="IPR025378">
    <property type="entry name" value="DUF4368"/>
</dbReference>
<accession>A0ABT0MDH1</accession>
<comment type="caution">
    <text evidence="3">The sequence shown here is derived from an EMBL/GenBank/DDBJ whole genome shotgun (WGS) entry which is preliminary data.</text>
</comment>
<dbReference type="Pfam" id="PF14287">
    <property type="entry name" value="DUF4368"/>
    <property type="match status" value="1"/>
</dbReference>
<sequence length="644" mass="74555">MFGQSKTSLITALYCRLSRDDELQGDSNSIINQKKILSTYAKQNGFLNIQYFVDDGFSGTNFQRPDFQRMIAEVEQNHVGTIIVKDMSRIGRNYLKVGFYTEVMFRERNVRFIAVNNGIDSNKQGDNDFTPFLNIMNEWYARDTSRKVAAVYRAKGLEGKHTSSHPVYGYLKDPDNKYQWIIDEEAASVVRRIFQMTIEGKGPYQIAGILQSEKVLCPSYYLAQKGVGNNKNKVFADPYRWWGNTVEYILSRMEYMGCTVNFKTYKKSYKDKNRRPAPKDKWAIFEHTHEPIIDEETWHTAQRLRKTVRRPDSLGTPNPLTGLLFCADCGAKMYNERGKGAHGLPRNNYICSNYRKHTADCTMHYIRADVVEKLILDALKKISRFAKGNRDEFVRRMMESSSIQQDKEAKTCRKQLEKSKKRATELDTLIRSIYEDNVSGKITDKRFEKLSGEYEQEQTDLEKSVAEIQAKLDCFDKQSVKADKFLTLIDKYTDFTELTTPMLNELVEKVVVHQRQKGPRYTFSQQVDIYFNFIGMVEPSETKSECTKDEIPAERYVAKSTSFAALGQYLQKQKGPSISLTFAEVEKIIGKKLCKSAYKYAAYWYPAFNRPMSNVIYNAGYDVKKVELNERFICLFKADYVSDK</sequence>
<keyword evidence="4" id="KW-1185">Reference proteome</keyword>
<name>A0ABT0MDH1_9BACL</name>
<dbReference type="CDD" id="cd03770">
    <property type="entry name" value="SR_TndX_transposase"/>
    <property type="match status" value="1"/>
</dbReference>
<dbReference type="EMBL" id="JAMAST010000027">
    <property type="protein sequence ID" value="MCL1632922.1"/>
    <property type="molecule type" value="Genomic_DNA"/>
</dbReference>
<dbReference type="InterPro" id="IPR056079">
    <property type="entry name" value="DUF7662"/>
</dbReference>
<dbReference type="Proteomes" id="UP001203004">
    <property type="component" value="Unassembled WGS sequence"/>
</dbReference>
<organism evidence="3 4">
    <name type="scientific">Sporolactobacillus mangiferae</name>
    <dbReference type="NCBI Taxonomy" id="2940498"/>
    <lineage>
        <taxon>Bacteria</taxon>
        <taxon>Bacillati</taxon>
        <taxon>Bacillota</taxon>
        <taxon>Bacilli</taxon>
        <taxon>Bacillales</taxon>
        <taxon>Sporolactobacillaceae</taxon>
        <taxon>Sporolactobacillus</taxon>
    </lineage>
</organism>
<protein>
    <submittedName>
        <fullName evidence="3">Recombinase family protein</fullName>
    </submittedName>
</protein>
<dbReference type="Gene3D" id="3.40.50.1390">
    <property type="entry name" value="Resolvase, N-terminal catalytic domain"/>
    <property type="match status" value="1"/>
</dbReference>
<evidence type="ECO:0000259" key="2">
    <source>
        <dbReference type="PROSITE" id="PS51737"/>
    </source>
</evidence>
<evidence type="ECO:0000313" key="3">
    <source>
        <dbReference type="EMBL" id="MCL1632922.1"/>
    </source>
</evidence>
<gene>
    <name evidence="3" type="ORF">M3N64_13430</name>
</gene>
<evidence type="ECO:0000313" key="4">
    <source>
        <dbReference type="Proteomes" id="UP001203004"/>
    </source>
</evidence>
<evidence type="ECO:0000259" key="1">
    <source>
        <dbReference type="PROSITE" id="PS51736"/>
    </source>
</evidence>
<dbReference type="SMART" id="SM00857">
    <property type="entry name" value="Resolvase"/>
    <property type="match status" value="1"/>
</dbReference>
<dbReference type="Gene3D" id="3.90.1750.20">
    <property type="entry name" value="Putative Large Serine Recombinase, Chain B, Domain 2"/>
    <property type="match status" value="1"/>
</dbReference>
<dbReference type="InterPro" id="IPR038109">
    <property type="entry name" value="DNA_bind_recomb_sf"/>
</dbReference>
<dbReference type="Pfam" id="PF00239">
    <property type="entry name" value="Resolvase"/>
    <property type="match status" value="1"/>
</dbReference>
<dbReference type="PANTHER" id="PTHR30461">
    <property type="entry name" value="DNA-INVERTASE FROM LAMBDOID PROPHAGE"/>
    <property type="match status" value="1"/>
</dbReference>
<dbReference type="InterPro" id="IPR011109">
    <property type="entry name" value="DNA_bind_recombinase_dom"/>
</dbReference>
<proteinExistence type="predicted"/>
<dbReference type="InterPro" id="IPR006119">
    <property type="entry name" value="Resolv_N"/>
</dbReference>
<dbReference type="InterPro" id="IPR036162">
    <property type="entry name" value="Resolvase-like_N_sf"/>
</dbReference>
<feature type="domain" description="Resolvase/invertase-type recombinase catalytic" evidence="1">
    <location>
        <begin position="10"/>
        <end position="159"/>
    </location>
</feature>
<dbReference type="Pfam" id="PF07508">
    <property type="entry name" value="Recombinase"/>
    <property type="match status" value="1"/>
</dbReference>
<dbReference type="InterPro" id="IPR025827">
    <property type="entry name" value="Zn_ribbon_recom_dom"/>
</dbReference>